<dbReference type="PANTHER" id="PTHR24096">
    <property type="entry name" value="LONG-CHAIN-FATTY-ACID--COA LIGASE"/>
    <property type="match status" value="1"/>
</dbReference>
<dbReference type="GO" id="GO:0016405">
    <property type="term" value="F:CoA-ligase activity"/>
    <property type="evidence" value="ECO:0007669"/>
    <property type="project" value="TreeGrafter"/>
</dbReference>
<organism evidence="4 5">
    <name type="scientific">Dipteronia sinensis</name>
    <dbReference type="NCBI Taxonomy" id="43782"/>
    <lineage>
        <taxon>Eukaryota</taxon>
        <taxon>Viridiplantae</taxon>
        <taxon>Streptophyta</taxon>
        <taxon>Embryophyta</taxon>
        <taxon>Tracheophyta</taxon>
        <taxon>Spermatophyta</taxon>
        <taxon>Magnoliopsida</taxon>
        <taxon>eudicotyledons</taxon>
        <taxon>Gunneridae</taxon>
        <taxon>Pentapetalae</taxon>
        <taxon>rosids</taxon>
        <taxon>malvids</taxon>
        <taxon>Sapindales</taxon>
        <taxon>Sapindaceae</taxon>
        <taxon>Hippocastanoideae</taxon>
        <taxon>Acereae</taxon>
        <taxon>Dipteronia</taxon>
    </lineage>
</organism>
<dbReference type="InterPro" id="IPR045851">
    <property type="entry name" value="AMP-bd_C_sf"/>
</dbReference>
<name>A0AAE0E8L1_9ROSI</name>
<evidence type="ECO:0000313" key="4">
    <source>
        <dbReference type="EMBL" id="KAK3219158.1"/>
    </source>
</evidence>
<evidence type="ECO:0000259" key="3">
    <source>
        <dbReference type="Pfam" id="PF13193"/>
    </source>
</evidence>
<dbReference type="Gene3D" id="3.40.50.12780">
    <property type="entry name" value="N-terminal domain of ligase-like"/>
    <property type="match status" value="1"/>
</dbReference>
<dbReference type="Gene3D" id="3.30.300.30">
    <property type="match status" value="1"/>
</dbReference>
<proteinExistence type="inferred from homology"/>
<comment type="caution">
    <text evidence="4">The sequence shown here is derived from an EMBL/GenBank/DDBJ whole genome shotgun (WGS) entry which is preliminary data.</text>
</comment>
<sequence>MIPTWILLTKSTYVDPPLHFPLHIPSTCFHLISLHVQREISQLADCKCYVGDDKATAEILDSEGWLKTGDLCYFDSQAFLFVVDRLKELIKYKAYQVPPAELEHLLQTNSEIVDAAIVPYPDEETGQVPVAFVVRKPGS</sequence>
<dbReference type="SUPFAM" id="SSF56801">
    <property type="entry name" value="Acetyl-CoA synthetase-like"/>
    <property type="match status" value="1"/>
</dbReference>
<protein>
    <recommendedName>
        <fullName evidence="3">AMP-binding enzyme C-terminal domain-containing protein</fullName>
    </recommendedName>
</protein>
<evidence type="ECO:0000313" key="5">
    <source>
        <dbReference type="Proteomes" id="UP001281410"/>
    </source>
</evidence>
<evidence type="ECO:0000256" key="1">
    <source>
        <dbReference type="ARBA" id="ARBA00006432"/>
    </source>
</evidence>
<reference evidence="4" key="1">
    <citation type="journal article" date="2023" name="Plant J.">
        <title>Genome sequences and population genomics provide insights into the demographic history, inbreeding, and mutation load of two 'living fossil' tree species of Dipteronia.</title>
        <authorList>
            <person name="Feng Y."/>
            <person name="Comes H.P."/>
            <person name="Chen J."/>
            <person name="Zhu S."/>
            <person name="Lu R."/>
            <person name="Zhang X."/>
            <person name="Li P."/>
            <person name="Qiu J."/>
            <person name="Olsen K.M."/>
            <person name="Qiu Y."/>
        </authorList>
    </citation>
    <scope>NUCLEOTIDE SEQUENCE</scope>
    <source>
        <strain evidence="4">NBL</strain>
    </source>
</reference>
<evidence type="ECO:0000256" key="2">
    <source>
        <dbReference type="ARBA" id="ARBA00022598"/>
    </source>
</evidence>
<dbReference type="InterPro" id="IPR025110">
    <property type="entry name" value="AMP-bd_C"/>
</dbReference>
<comment type="similarity">
    <text evidence="1">Belongs to the ATP-dependent AMP-binding enzyme family.</text>
</comment>
<dbReference type="PANTHER" id="PTHR24096:SF251">
    <property type="entry name" value="4-COUMARATE--COA LIGASE-LIKE 9"/>
    <property type="match status" value="1"/>
</dbReference>
<gene>
    <name evidence="4" type="ORF">Dsin_013128</name>
</gene>
<dbReference type="AlphaFoldDB" id="A0AAE0E8L1"/>
<accession>A0AAE0E8L1</accession>
<keyword evidence="5" id="KW-1185">Reference proteome</keyword>
<dbReference type="Proteomes" id="UP001281410">
    <property type="component" value="Unassembled WGS sequence"/>
</dbReference>
<dbReference type="Pfam" id="PF13193">
    <property type="entry name" value="AMP-binding_C"/>
    <property type="match status" value="1"/>
</dbReference>
<dbReference type="InterPro" id="IPR042099">
    <property type="entry name" value="ANL_N_sf"/>
</dbReference>
<keyword evidence="2" id="KW-0436">Ligase</keyword>
<dbReference type="EMBL" id="JANJYJ010000004">
    <property type="protein sequence ID" value="KAK3219158.1"/>
    <property type="molecule type" value="Genomic_DNA"/>
</dbReference>
<feature type="domain" description="AMP-binding enzyme C-terminal" evidence="3">
    <location>
        <begin position="101"/>
        <end position="138"/>
    </location>
</feature>